<evidence type="ECO:0000313" key="2">
    <source>
        <dbReference type="EMBL" id="KKL06011.1"/>
    </source>
</evidence>
<name>A0A0F9CJW6_9ZZZZ</name>
<proteinExistence type="predicted"/>
<accession>A0A0F9CJW6</accession>
<evidence type="ECO:0000256" key="1">
    <source>
        <dbReference type="SAM" id="MobiDB-lite"/>
    </source>
</evidence>
<reference evidence="2" key="1">
    <citation type="journal article" date="2015" name="Nature">
        <title>Complex archaea that bridge the gap between prokaryotes and eukaryotes.</title>
        <authorList>
            <person name="Spang A."/>
            <person name="Saw J.H."/>
            <person name="Jorgensen S.L."/>
            <person name="Zaremba-Niedzwiedzka K."/>
            <person name="Martijn J."/>
            <person name="Lind A.E."/>
            <person name="van Eijk R."/>
            <person name="Schleper C."/>
            <person name="Guy L."/>
            <person name="Ettema T.J."/>
        </authorList>
    </citation>
    <scope>NUCLEOTIDE SEQUENCE</scope>
</reference>
<gene>
    <name evidence="2" type="ORF">LCGC14_2600300</name>
</gene>
<comment type="caution">
    <text evidence="2">The sequence shown here is derived from an EMBL/GenBank/DDBJ whole genome shotgun (WGS) entry which is preliminary data.</text>
</comment>
<feature type="region of interest" description="Disordered" evidence="1">
    <location>
        <begin position="68"/>
        <end position="90"/>
    </location>
</feature>
<protein>
    <submittedName>
        <fullName evidence="2">Uncharacterized protein</fullName>
    </submittedName>
</protein>
<organism evidence="2">
    <name type="scientific">marine sediment metagenome</name>
    <dbReference type="NCBI Taxonomy" id="412755"/>
    <lineage>
        <taxon>unclassified sequences</taxon>
        <taxon>metagenomes</taxon>
        <taxon>ecological metagenomes</taxon>
    </lineage>
</organism>
<sequence>MPKVRMLNWHVEVRWIPDGSRTLIVSAPDFQSISKICEGWATHGVMLGPAQGEVRHVFLPPARLTAIGISPQPTSVEDDEATEGGGPGEG</sequence>
<dbReference type="EMBL" id="LAZR01043890">
    <property type="protein sequence ID" value="KKL06011.1"/>
    <property type="molecule type" value="Genomic_DNA"/>
</dbReference>
<dbReference type="AlphaFoldDB" id="A0A0F9CJW6"/>